<dbReference type="Proteomes" id="UP000736373">
    <property type="component" value="Unassembled WGS sequence"/>
</dbReference>
<proteinExistence type="predicted"/>
<dbReference type="EMBL" id="VZQQ01000062">
    <property type="protein sequence ID" value="MBC8751668.1"/>
    <property type="molecule type" value="Genomic_DNA"/>
</dbReference>
<organism evidence="1 2">
    <name type="scientific">Paraburkholderia podalyriae</name>
    <dbReference type="NCBI Taxonomy" id="1938811"/>
    <lineage>
        <taxon>Bacteria</taxon>
        <taxon>Pseudomonadati</taxon>
        <taxon>Pseudomonadota</taxon>
        <taxon>Betaproteobacteria</taxon>
        <taxon>Burkholderiales</taxon>
        <taxon>Burkholderiaceae</taxon>
        <taxon>Paraburkholderia</taxon>
    </lineage>
</organism>
<gene>
    <name evidence="1" type="ORF">F6X42_35725</name>
</gene>
<evidence type="ECO:0000313" key="1">
    <source>
        <dbReference type="EMBL" id="MBC8751668.1"/>
    </source>
</evidence>
<sequence length="70" mass="7796">MSKPDIAFCAPVRKATWNAKSVAHSKTSSAWFQSSFSIMRSQARPSRMAVFCRRSTDLAALKHEPPSRAI</sequence>
<accession>A0ABR7PZI1</accession>
<keyword evidence="2" id="KW-1185">Reference proteome</keyword>
<reference evidence="1 2" key="1">
    <citation type="submission" date="2019-09" db="EMBL/GenBank/DDBJ databases">
        <title>Paraburkholderia podalyriae sp. nov., A South African Podalyria-associated rhizobium.</title>
        <authorList>
            <person name="Mavima L."/>
            <person name="Beukes C.W."/>
            <person name="Palmer M."/>
            <person name="De Meyer S.E."/>
            <person name="James E.K."/>
            <person name="Maluk M."/>
            <person name="Avontuur J.R."/>
            <person name="Chan W.Y."/>
            <person name="Venter S.N."/>
            <person name="Steenkamp E.T."/>
        </authorList>
    </citation>
    <scope>NUCLEOTIDE SEQUENCE [LARGE SCALE GENOMIC DNA]</scope>
    <source>
        <strain evidence="1 2">WC7.3b</strain>
    </source>
</reference>
<dbReference type="RefSeq" id="WP_187638579.1">
    <property type="nucleotide sequence ID" value="NZ_VZQQ01000062.1"/>
</dbReference>
<comment type="caution">
    <text evidence="1">The sequence shown here is derived from an EMBL/GenBank/DDBJ whole genome shotgun (WGS) entry which is preliminary data.</text>
</comment>
<name>A0ABR7PZI1_9BURK</name>
<protein>
    <submittedName>
        <fullName evidence="1">Uncharacterized protein</fullName>
    </submittedName>
</protein>
<evidence type="ECO:0000313" key="2">
    <source>
        <dbReference type="Proteomes" id="UP000736373"/>
    </source>
</evidence>